<keyword evidence="4" id="KW-0472">Membrane</keyword>
<dbReference type="PANTHER" id="PTHR30026:SF20">
    <property type="entry name" value="OUTER MEMBRANE PROTEIN TOLC"/>
    <property type="match status" value="1"/>
</dbReference>
<dbReference type="AlphaFoldDB" id="W9GZD1"/>
<dbReference type="PANTHER" id="PTHR30026">
    <property type="entry name" value="OUTER MEMBRANE PROTEIN TOLC"/>
    <property type="match status" value="1"/>
</dbReference>
<evidence type="ECO:0000256" key="4">
    <source>
        <dbReference type="ARBA" id="ARBA00023136"/>
    </source>
</evidence>
<evidence type="ECO:0000313" key="8">
    <source>
        <dbReference type="EMBL" id="EWY36843.1"/>
    </source>
</evidence>
<feature type="coiled-coil region" evidence="6">
    <location>
        <begin position="590"/>
        <end position="617"/>
    </location>
</feature>
<evidence type="ECO:0000256" key="6">
    <source>
        <dbReference type="SAM" id="Coils"/>
    </source>
</evidence>
<evidence type="ECO:0008006" key="10">
    <source>
        <dbReference type="Google" id="ProtNLM"/>
    </source>
</evidence>
<dbReference type="RefSeq" id="WP_037459969.1">
    <property type="nucleotide sequence ID" value="NZ_AVFL01000035.1"/>
</dbReference>
<comment type="subcellular location">
    <subcellularLocation>
        <location evidence="1">Cell outer membrane</location>
    </subcellularLocation>
</comment>
<dbReference type="GO" id="GO:0015288">
    <property type="term" value="F:porin activity"/>
    <property type="evidence" value="ECO:0007669"/>
    <property type="project" value="TreeGrafter"/>
</dbReference>
<dbReference type="EMBL" id="AVFL01000035">
    <property type="protein sequence ID" value="EWY36843.1"/>
    <property type="molecule type" value="Genomic_DNA"/>
</dbReference>
<keyword evidence="9" id="KW-1185">Reference proteome</keyword>
<dbReference type="Gene3D" id="1.20.1600.10">
    <property type="entry name" value="Outer membrane efflux proteins (OEP)"/>
    <property type="match status" value="1"/>
</dbReference>
<feature type="signal peptide" evidence="7">
    <location>
        <begin position="1"/>
        <end position="38"/>
    </location>
</feature>
<keyword evidence="7" id="KW-0732">Signal</keyword>
<accession>W9GZD1</accession>
<sequence length="704" mass="76070">MGCPAAYRLAARRLAAHRLAALPLAALLLGSGALPPVAVGVSAAQTAIQNDPGAADGAEEVPARLFTGDPARLADERAVNAVVGTTRAALASTGVLFAPEATRELSPREAALAALQRNLDIKRTGLNKAVTERALVEAEAVFDPVFRLSGTGSLSRSFQRTERTMQYKPATQEYVRGQQIKTGNRADDIFLCGEMADILSQPEELQVKFLSGRMIKPDSNDQCHVRTLPSTAPVALIAFNQQRVAGYYPFRKEASAASPNGQTKTYTGTLGVSQKLPWGGSVDLGLVTTYKDAYYVNNPDDASTRVYGSYKRPWTSRASIGADHALPYTKNYRDGDENLLAIDVARINLDVADFVVRGTVNQILLGVETLYWTLVGSVQRLNAAAGSVAIAEDGAARMRRKMELGLASESNRGQVEAQMQRLRATRQQVFGDVLTASEALRDLLDEPGDVLILPVEYSASLDQPPEPPSAAAVADAALQVLDSPDYLRAETAVRMALRVRQTREAQTRPDVTVSGSAQVGQSNAVFGYAGLIESLSNLISYDTVSLSIGALYRHQLGNRAAKAALAATDHDIARQTHLARQVERQIRGDYQTARMQLVSARQRIDDTRKRLDLAQDLYQRAVRLEAGGVVTAYETIERLGTLLDARLGHVQARIDARVAESRMLASVGALAERHGERTAQTAEDRQRVALLRETGGMATFGEPL</sequence>
<reference evidence="8 9" key="1">
    <citation type="submission" date="2013-08" db="EMBL/GenBank/DDBJ databases">
        <title>The genome sequence of Skermanella stibiiresistens.</title>
        <authorList>
            <person name="Zhu W."/>
            <person name="Wang G."/>
        </authorList>
    </citation>
    <scope>NUCLEOTIDE SEQUENCE [LARGE SCALE GENOMIC DNA]</scope>
    <source>
        <strain evidence="8 9">SB22</strain>
    </source>
</reference>
<evidence type="ECO:0000256" key="7">
    <source>
        <dbReference type="SAM" id="SignalP"/>
    </source>
</evidence>
<evidence type="ECO:0000256" key="1">
    <source>
        <dbReference type="ARBA" id="ARBA00004442"/>
    </source>
</evidence>
<evidence type="ECO:0000256" key="5">
    <source>
        <dbReference type="ARBA" id="ARBA00023237"/>
    </source>
</evidence>
<dbReference type="Proteomes" id="UP000019486">
    <property type="component" value="Unassembled WGS sequence"/>
</dbReference>
<gene>
    <name evidence="8" type="ORF">N825_23370</name>
</gene>
<comment type="caution">
    <text evidence="8">The sequence shown here is derived from an EMBL/GenBank/DDBJ whole genome shotgun (WGS) entry which is preliminary data.</text>
</comment>
<keyword evidence="5" id="KW-0998">Cell outer membrane</keyword>
<name>W9GZD1_9PROT</name>
<dbReference type="GO" id="GO:1990281">
    <property type="term" value="C:efflux pump complex"/>
    <property type="evidence" value="ECO:0007669"/>
    <property type="project" value="TreeGrafter"/>
</dbReference>
<evidence type="ECO:0000256" key="3">
    <source>
        <dbReference type="ARBA" id="ARBA00022692"/>
    </source>
</evidence>
<dbReference type="SUPFAM" id="SSF56954">
    <property type="entry name" value="Outer membrane efflux proteins (OEP)"/>
    <property type="match status" value="1"/>
</dbReference>
<dbReference type="STRING" id="1385369.N825_23370"/>
<organism evidence="8 9">
    <name type="scientific">Skermanella stibiiresistens SB22</name>
    <dbReference type="NCBI Taxonomy" id="1385369"/>
    <lineage>
        <taxon>Bacteria</taxon>
        <taxon>Pseudomonadati</taxon>
        <taxon>Pseudomonadota</taxon>
        <taxon>Alphaproteobacteria</taxon>
        <taxon>Rhodospirillales</taxon>
        <taxon>Azospirillaceae</taxon>
        <taxon>Skermanella</taxon>
    </lineage>
</organism>
<dbReference type="InterPro" id="IPR051906">
    <property type="entry name" value="TolC-like"/>
</dbReference>
<dbReference type="GO" id="GO:0009279">
    <property type="term" value="C:cell outer membrane"/>
    <property type="evidence" value="ECO:0007669"/>
    <property type="project" value="UniProtKB-SubCell"/>
</dbReference>
<proteinExistence type="predicted"/>
<feature type="chain" id="PRO_5004921497" description="Transporter" evidence="7">
    <location>
        <begin position="39"/>
        <end position="704"/>
    </location>
</feature>
<protein>
    <recommendedName>
        <fullName evidence="10">Transporter</fullName>
    </recommendedName>
</protein>
<keyword evidence="3" id="KW-0812">Transmembrane</keyword>
<evidence type="ECO:0000313" key="9">
    <source>
        <dbReference type="Proteomes" id="UP000019486"/>
    </source>
</evidence>
<keyword evidence="6" id="KW-0175">Coiled coil</keyword>
<dbReference type="GO" id="GO:0015562">
    <property type="term" value="F:efflux transmembrane transporter activity"/>
    <property type="evidence" value="ECO:0007669"/>
    <property type="project" value="InterPro"/>
</dbReference>
<evidence type="ECO:0000256" key="2">
    <source>
        <dbReference type="ARBA" id="ARBA00022452"/>
    </source>
</evidence>
<dbReference type="OrthoDB" id="7319383at2"/>
<keyword evidence="2" id="KW-1134">Transmembrane beta strand</keyword>